<dbReference type="InterPro" id="IPR004258">
    <property type="entry name" value="DBL"/>
</dbReference>
<feature type="region of interest" description="Disordered" evidence="2">
    <location>
        <begin position="1009"/>
        <end position="1051"/>
    </location>
</feature>
<dbReference type="Pfam" id="PF22672">
    <property type="entry name" value="DBL_C"/>
    <property type="match status" value="2"/>
</dbReference>
<dbReference type="SUPFAM" id="SSF140924">
    <property type="entry name" value="Duffy binding domain-like"/>
    <property type="match status" value="4"/>
</dbReference>
<accession>W7F3P4</accession>
<dbReference type="GO" id="GO:0046789">
    <property type="term" value="F:host cell surface receptor binding"/>
    <property type="evidence" value="ECO:0007669"/>
    <property type="project" value="InterPro"/>
</dbReference>
<evidence type="ECO:0000259" key="4">
    <source>
        <dbReference type="Pfam" id="PF03011"/>
    </source>
</evidence>
<dbReference type="GO" id="GO:0016020">
    <property type="term" value="C:membrane"/>
    <property type="evidence" value="ECO:0007669"/>
    <property type="project" value="InterPro"/>
</dbReference>
<evidence type="ECO:0000313" key="9">
    <source>
        <dbReference type="EMBL" id="EUR62179.1"/>
    </source>
</evidence>
<feature type="domain" description="Duffy-binding-like" evidence="8">
    <location>
        <begin position="299"/>
        <end position="457"/>
    </location>
</feature>
<feature type="compositionally biased region" description="Basic and acidic residues" evidence="2">
    <location>
        <begin position="786"/>
        <end position="805"/>
    </location>
</feature>
<dbReference type="Pfam" id="PF18562">
    <property type="entry name" value="CIDR1_gamma"/>
    <property type="match status" value="1"/>
</dbReference>
<feature type="compositionally biased region" description="Polar residues" evidence="2">
    <location>
        <begin position="945"/>
        <end position="959"/>
    </location>
</feature>
<sequence>MEPGLGARSNKSAKEVLDEFGQQVYDEIVKSEAETYKNKLKGNLTDSSILGERARSNKTCDLIKDKGEKLLGARDDPCKELSGKMGENRFSDTLGGQCTDGKMRSGGIGACAPYRRLHLCSHNLESIDTTSTTHKLLAEVCMAANYEAQSLIRYHGKHKETNNESQLCTVLARSFADIGDIIRRRDLYRGNDEEKKQRDKLEENLKKIFKNIKSENTELSTLTTEKVREYWWYANRATIWEAITCNAKAFNYFRNTCNGGEGTKGYCRCNGDKPDDDKANIDPPTYFDYVPQYLRWFEEWAEDFCRLRKHKLKDAIQKCRKPNGNDRYCDLNKYDCAQTIRGDERFVEDEDCKDCQYSCAHFVKWIDNQKLEFEKQREKYTSEMEKYTNGITSSKRKKPGARGATTKVYDGYEKKFYDKFKTGYNNVDSFLEKLNKETTCTNINDTEEGKIEFKNVKRSSPSGDDSNKTFYRTTYCEACPWCGAHKKGGGNGKWTPKDDGGCKPGIDYKNYEDTPIPILTGDKTKSEIVERYTKFCKNNGKNGVTSGATGTPPAASGDNSDNVTTGYCGGTNNSDSSLCEKWTCYYKKKENNDGKKAINFCVLQDGKENTKDQKDKSYNVFFWDWVYYMLHDSLDWRKQLGNCINKDKDNTCRNNKKCNRECDCFLKWVKQKEKEWKQIIVHFYKQEDIRQEGLLGSGLSCPDFVLNYLLNKDELLKNIKDTHANAKDIEHIEKMLQQAGVASGVGTFGVGGNGAMCGTGANSGENKNTKIDKLLQHEKGEAQECLRKQDDCNKQKQQERGRSHSDSPPGTTVDPTEEDEEEKEEEEEEEEEVTEQGSDNTQPEEVKDKDAVVDGESSTAETTQQEASPSQNKVNPCDIVSNLFSNTTKFSDACTLKYVTGKNYGWKCVTSGEKSGDNTGGLCIPPRRRRLYVGKLEQWAKKQLKSQVDGTTGHSQNGESSGQAQTQGDTTTQSDGKPASQDPSDKLREAFIQSAAVETFFLWDRYKKEKKPPVPQDGAAAAQQLSQLPDGSSDTLENSDDPQTQLKSGTIPPSFLRQMFYTLGDYRDIFFGKNDIVIGNTGTGSAKDEMADKERKIKETIDKVFPNNDSSSAPPGSPQTQRSDKRTALWGDFAQYIWNGMIYALTYTDSGEKGELPKEDESLKSVLWDKATGKPKGKYGEYDKVELDEDTGTEAKNKTPKTASSSGDNNPPKLSDFVEIPTYFRYLHEWGQNFCKERKKRLEKIEGECMDEDGNKQYSGDGEYCEEIFSKQYNVLPDLSSRCAKPCRLYKTWIQRKGKEFDEQQNAYNNQKVNCETESESSKQFCRTLGASPTIAAFLQKLGPCKIENESAEGNEKDKLDFRQPGQTFKEAHNCAPCSQFTVDCKNGNCGSDPKLKCNGEIITAQNFETWGQHVKEFVMRVSDNDTNEFEHLQACGSAGIFKGIKENRWECRNVCGYVVCKPENVNGEAKGKHIIQIRALVKRWVEYFFEDYNKIKKKLNPCTKNDQESTCIKNCVEKWVDQKRKEWKEITERFKDQYKNDNSDDDNVRSFLETLIPQIGAAKDKDKVIKLSVFENSKGCCVDASAQNKNGEYKDAIECMIKKLEEKAKKCEENHAQTSGSKQCTQSTSQQTLDLDDQIDEDPENKVGHPQICKGVLPKEEEGDKCEPASPEPKETESTTSAGEETQTNFPEPPEEKAPAPAPESPAPPPLPSDNTSDILKTTIPFGIALALTSIALLFLKVTFEKHMRYLKNIRYIMF</sequence>
<feature type="domain" description="Duffy-binding-like" evidence="8">
    <location>
        <begin position="1229"/>
        <end position="1372"/>
    </location>
</feature>
<name>W7F3P4_PLAF8</name>
<feature type="compositionally biased region" description="Polar residues" evidence="2">
    <location>
        <begin position="1107"/>
        <end position="1121"/>
    </location>
</feature>
<feature type="domain" description="Duffy-antigen binding" evidence="5">
    <location>
        <begin position="109"/>
        <end position="295"/>
    </location>
</feature>
<dbReference type="Gene3D" id="1.20.58.830">
    <property type="match status" value="3"/>
</dbReference>
<feature type="domain" description="Duffy-antigen binding" evidence="5">
    <location>
        <begin position="921"/>
        <end position="1191"/>
    </location>
</feature>
<feature type="domain" description="Duffy-binding-like" evidence="4">
    <location>
        <begin position="621"/>
        <end position="790"/>
    </location>
</feature>
<evidence type="ECO:0000256" key="2">
    <source>
        <dbReference type="SAM" id="MobiDB-lite"/>
    </source>
</evidence>
<dbReference type="InterPro" id="IPR029210">
    <property type="entry name" value="PfEMP1_NTS"/>
</dbReference>
<evidence type="ECO:0000256" key="1">
    <source>
        <dbReference type="SAM" id="Coils"/>
    </source>
</evidence>
<evidence type="ECO:0000259" key="5">
    <source>
        <dbReference type="Pfam" id="PF05424"/>
    </source>
</evidence>
<dbReference type="Gene3D" id="1.20.1310.20">
    <property type="entry name" value="Duffy-antigen binding domain"/>
    <property type="match status" value="2"/>
</dbReference>
<evidence type="ECO:0000259" key="7">
    <source>
        <dbReference type="Pfam" id="PF18562"/>
    </source>
</evidence>
<feature type="region of interest" description="Disordered" evidence="2">
    <location>
        <begin position="1615"/>
        <end position="1634"/>
    </location>
</feature>
<feature type="region of interest" description="Disordered" evidence="2">
    <location>
        <begin position="1640"/>
        <end position="1719"/>
    </location>
</feature>
<dbReference type="Pfam" id="PF05424">
    <property type="entry name" value="Duffy_binding"/>
    <property type="match status" value="2"/>
</dbReference>
<dbReference type="InterPro" id="IPR042202">
    <property type="entry name" value="Duffy-ag-bd_sf"/>
</dbReference>
<organism evidence="9 10">
    <name type="scientific">Plasmodium falciparum (isolate 7G8)</name>
    <dbReference type="NCBI Taxonomy" id="57266"/>
    <lineage>
        <taxon>Eukaryota</taxon>
        <taxon>Sar</taxon>
        <taxon>Alveolata</taxon>
        <taxon>Apicomplexa</taxon>
        <taxon>Aconoidasida</taxon>
        <taxon>Haemosporida</taxon>
        <taxon>Plasmodiidae</taxon>
        <taxon>Plasmodium</taxon>
        <taxon>Plasmodium (Laverania)</taxon>
    </lineage>
</organism>
<feature type="domain" description="Cysteine-rich interdomain region 1 gamma" evidence="7">
    <location>
        <begin position="1419"/>
        <end position="1465"/>
    </location>
</feature>
<evidence type="ECO:0000259" key="8">
    <source>
        <dbReference type="Pfam" id="PF22672"/>
    </source>
</evidence>
<feature type="transmembrane region" description="Helical" evidence="3">
    <location>
        <begin position="1725"/>
        <end position="1745"/>
    </location>
</feature>
<reference evidence="9 10" key="2">
    <citation type="submission" date="2013-02" db="EMBL/GenBank/DDBJ databases">
        <title>The Genome Sequence of Plasmodium falciparum 7G8.</title>
        <authorList>
            <consortium name="The Broad Institute Genome Sequencing Platform"/>
            <consortium name="The Broad Institute Genome Sequencing Center for Infectious Disease"/>
            <person name="Neafsey D."/>
            <person name="Cheeseman I."/>
            <person name="Volkman S."/>
            <person name="Adams J."/>
            <person name="Walker B."/>
            <person name="Young S.K."/>
            <person name="Zeng Q."/>
            <person name="Gargeya S."/>
            <person name="Fitzgerald M."/>
            <person name="Haas B."/>
            <person name="Abouelleil A."/>
            <person name="Alvarado L."/>
            <person name="Arachchi H.M."/>
            <person name="Berlin A.M."/>
            <person name="Chapman S.B."/>
            <person name="Dewar J."/>
            <person name="Goldberg J."/>
            <person name="Griggs A."/>
            <person name="Gujja S."/>
            <person name="Hansen M."/>
            <person name="Howarth C."/>
            <person name="Imamovic A."/>
            <person name="Larimer J."/>
            <person name="McCowan C."/>
            <person name="Murphy C."/>
            <person name="Neiman D."/>
            <person name="Pearson M."/>
            <person name="Priest M."/>
            <person name="Roberts A."/>
            <person name="Saif S."/>
            <person name="Shea T."/>
            <person name="Sisk P."/>
            <person name="Sykes S."/>
            <person name="Wortman J."/>
            <person name="Nusbaum C."/>
            <person name="Birren B."/>
        </authorList>
    </citation>
    <scope>NUCLEOTIDE SEQUENCE [LARGE SCALE GENOMIC DNA]</scope>
    <source>
        <strain evidence="9 10">7G8</strain>
    </source>
</reference>
<dbReference type="InterPro" id="IPR008602">
    <property type="entry name" value="Duffy-antigen-binding"/>
</dbReference>
<dbReference type="FunFam" id="1.20.58.830:FF:000003">
    <property type="entry name" value="Erythrocyte membrane protein 1, PfEMP1"/>
    <property type="match status" value="1"/>
</dbReference>
<feature type="compositionally biased region" description="Polar residues" evidence="2">
    <location>
        <begin position="1023"/>
        <end position="1048"/>
    </location>
</feature>
<feature type="compositionally biased region" description="Low complexity" evidence="2">
    <location>
        <begin position="1679"/>
        <end position="1689"/>
    </location>
</feature>
<evidence type="ECO:0000313" key="10">
    <source>
        <dbReference type="Proteomes" id="UP000030688"/>
    </source>
</evidence>
<reference evidence="10" key="1">
    <citation type="submission" date="2007-11" db="EMBL/GenBank/DDBJ databases">
        <authorList>
            <consortium name="The Broad Institute Genome Sequencing Platform"/>
            <person name="Volkman S.K."/>
            <person name="Daily J.P."/>
            <person name="Sarr O."/>
            <person name="Ndiaye D."/>
            <person name="Ndir O."/>
            <person name="Mboup S."/>
            <person name="Lukens A."/>
            <person name="Stange-Thomann N."/>
            <person name="Mauceli E."/>
            <person name="Gnerre S."/>
            <person name="Jaffe D."/>
            <person name="Zainoun J."/>
            <person name="Wiegand R.C."/>
            <person name="Birren B."/>
            <person name="Galagan J."/>
            <person name="Lander E."/>
            <person name="Wirth D.F."/>
        </authorList>
    </citation>
    <scope>NUCLEOTIDE SEQUENCE [LARGE SCALE GENOMIC DNA]</scope>
    <source>
        <strain evidence="10">7G8</strain>
    </source>
</reference>
<protein>
    <recommendedName>
        <fullName evidence="11">Erythrocyte membrane protein 1</fullName>
    </recommendedName>
</protein>
<dbReference type="Pfam" id="PF15447">
    <property type="entry name" value="NTS"/>
    <property type="match status" value="1"/>
</dbReference>
<feature type="region of interest" description="Disordered" evidence="2">
    <location>
        <begin position="944"/>
        <end position="984"/>
    </location>
</feature>
<keyword evidence="3" id="KW-1133">Transmembrane helix</keyword>
<dbReference type="InterPro" id="IPR054595">
    <property type="entry name" value="DBL_C"/>
</dbReference>
<feature type="coiled-coil region" evidence="1">
    <location>
        <begin position="184"/>
        <end position="218"/>
    </location>
</feature>
<feature type="region of interest" description="Disordered" evidence="2">
    <location>
        <begin position="786"/>
        <end position="876"/>
    </location>
</feature>
<evidence type="ECO:0008006" key="11">
    <source>
        <dbReference type="Google" id="ProtNLM"/>
    </source>
</evidence>
<dbReference type="Gene3D" id="1.20.58.1930">
    <property type="match status" value="1"/>
</dbReference>
<feature type="compositionally biased region" description="Polar residues" evidence="2">
    <location>
        <begin position="856"/>
        <end position="874"/>
    </location>
</feature>
<feature type="compositionally biased region" description="Polar residues" evidence="2">
    <location>
        <begin position="1200"/>
        <end position="1209"/>
    </location>
</feature>
<dbReference type="Pfam" id="PF03011">
    <property type="entry name" value="PFEMP"/>
    <property type="match status" value="2"/>
</dbReference>
<keyword evidence="1" id="KW-0175">Coiled coil</keyword>
<feature type="compositionally biased region" description="Low complexity" evidence="2">
    <location>
        <begin position="960"/>
        <end position="976"/>
    </location>
</feature>
<dbReference type="Proteomes" id="UP000030688">
    <property type="component" value="Unassembled WGS sequence"/>
</dbReference>
<feature type="compositionally biased region" description="Low complexity" evidence="2">
    <location>
        <begin position="1618"/>
        <end position="1634"/>
    </location>
</feature>
<gene>
    <name evidence="9" type="ORF">PFBG_05893</name>
</gene>
<dbReference type="OrthoDB" id="378902at2759"/>
<feature type="region of interest" description="Disordered" evidence="2">
    <location>
        <begin position="1190"/>
        <end position="1214"/>
    </location>
</feature>
<dbReference type="EMBL" id="KE123648">
    <property type="protein sequence ID" value="EUR62179.1"/>
    <property type="molecule type" value="Genomic_DNA"/>
</dbReference>
<feature type="domain" description="Duffy-binding-like" evidence="4">
    <location>
        <begin position="1481"/>
        <end position="1618"/>
    </location>
</feature>
<feature type="compositionally biased region" description="Pro residues" evidence="2">
    <location>
        <begin position="1701"/>
        <end position="1713"/>
    </location>
</feature>
<feature type="domain" description="Plasmodium falciparum erythrocyte membrane protein-1 N-terminal segment" evidence="6">
    <location>
        <begin position="12"/>
        <end position="47"/>
    </location>
</feature>
<feature type="compositionally biased region" description="Acidic residues" evidence="2">
    <location>
        <begin position="815"/>
        <end position="834"/>
    </location>
</feature>
<evidence type="ECO:0000256" key="3">
    <source>
        <dbReference type="SAM" id="Phobius"/>
    </source>
</evidence>
<proteinExistence type="predicted"/>
<feature type="compositionally biased region" description="Basic and acidic residues" evidence="2">
    <location>
        <begin position="1658"/>
        <end position="1678"/>
    </location>
</feature>
<keyword evidence="3" id="KW-0472">Membrane</keyword>
<evidence type="ECO:0000259" key="6">
    <source>
        <dbReference type="Pfam" id="PF15447"/>
    </source>
</evidence>
<dbReference type="InterPro" id="IPR041480">
    <property type="entry name" value="CIDR1_gamma"/>
</dbReference>
<feature type="region of interest" description="Disordered" evidence="2">
    <location>
        <begin position="1104"/>
        <end position="1125"/>
    </location>
</feature>
<dbReference type="FunFam" id="1.20.58.1930:FF:000001">
    <property type="entry name" value="Erythrocyte membrane protein 1, PfEMP1"/>
    <property type="match status" value="1"/>
</dbReference>
<keyword evidence="3" id="KW-0812">Transmembrane</keyword>